<dbReference type="EMBL" id="BTGU01000006">
    <property type="protein sequence ID" value="GMN36848.1"/>
    <property type="molecule type" value="Genomic_DNA"/>
</dbReference>
<organism evidence="2 3">
    <name type="scientific">Ficus carica</name>
    <name type="common">Common fig</name>
    <dbReference type="NCBI Taxonomy" id="3494"/>
    <lineage>
        <taxon>Eukaryota</taxon>
        <taxon>Viridiplantae</taxon>
        <taxon>Streptophyta</taxon>
        <taxon>Embryophyta</taxon>
        <taxon>Tracheophyta</taxon>
        <taxon>Spermatophyta</taxon>
        <taxon>Magnoliopsida</taxon>
        <taxon>eudicotyledons</taxon>
        <taxon>Gunneridae</taxon>
        <taxon>Pentapetalae</taxon>
        <taxon>rosids</taxon>
        <taxon>fabids</taxon>
        <taxon>Rosales</taxon>
        <taxon>Moraceae</taxon>
        <taxon>Ficeae</taxon>
        <taxon>Ficus</taxon>
    </lineage>
</organism>
<name>A0AA88CVX8_FICCA</name>
<evidence type="ECO:0000313" key="2">
    <source>
        <dbReference type="EMBL" id="GMN36848.1"/>
    </source>
</evidence>
<protein>
    <recommendedName>
        <fullName evidence="1">Subtilisin-like protease fibronectin type-III domain-containing protein</fullName>
    </recommendedName>
</protein>
<dbReference type="AlphaFoldDB" id="A0AA88CVX8"/>
<dbReference type="Proteomes" id="UP001187192">
    <property type="component" value="Unassembled WGS sequence"/>
</dbReference>
<reference evidence="2" key="1">
    <citation type="submission" date="2023-07" db="EMBL/GenBank/DDBJ databases">
        <title>draft genome sequence of fig (Ficus carica).</title>
        <authorList>
            <person name="Takahashi T."/>
            <person name="Nishimura K."/>
        </authorList>
    </citation>
    <scope>NUCLEOTIDE SEQUENCE</scope>
</reference>
<dbReference type="Gene3D" id="2.60.40.2310">
    <property type="match status" value="1"/>
</dbReference>
<comment type="caution">
    <text evidence="2">The sequence shown here is derived from an EMBL/GenBank/DDBJ whole genome shotgun (WGS) entry which is preliminary data.</text>
</comment>
<evidence type="ECO:0000313" key="3">
    <source>
        <dbReference type="Proteomes" id="UP001187192"/>
    </source>
</evidence>
<sequence>MLGNSSSMSLEISILDRLGGVRSRRPGSRTSEIPYYSDTRDQNLPSYSVVFDNKVETVTDRRSVTNVGKNADTVYEVNVSASVATQISVSPSVLVFSTDNPTQTYDIASSSVSGYSESSRFGWIEWTDGTHNVRNTIAFS</sequence>
<proteinExistence type="predicted"/>
<dbReference type="Gramene" id="FCD_00005695-RA">
    <property type="protein sequence ID" value="FCD_00005695-RA:cds"/>
    <property type="gene ID" value="FCD_00005695"/>
</dbReference>
<dbReference type="Pfam" id="PF17766">
    <property type="entry name" value="fn3_6"/>
    <property type="match status" value="1"/>
</dbReference>
<gene>
    <name evidence="2" type="ORF">TIFTF001_006348</name>
</gene>
<keyword evidence="3" id="KW-1185">Reference proteome</keyword>
<evidence type="ECO:0000259" key="1">
    <source>
        <dbReference type="Pfam" id="PF17766"/>
    </source>
</evidence>
<feature type="domain" description="Subtilisin-like protease fibronectin type-III" evidence="1">
    <location>
        <begin position="42"/>
        <end position="138"/>
    </location>
</feature>
<dbReference type="InterPro" id="IPR041469">
    <property type="entry name" value="Subtilisin-like_FN3"/>
</dbReference>
<accession>A0AA88CVX8</accession>